<comment type="caution">
    <text evidence="1">The sequence shown here is derived from an EMBL/GenBank/DDBJ whole genome shotgun (WGS) entry which is preliminary data.</text>
</comment>
<dbReference type="EMBL" id="CM047946">
    <property type="protein sequence ID" value="KAI9897915.1"/>
    <property type="molecule type" value="Genomic_DNA"/>
</dbReference>
<sequence>MEPWEYVNLGPKAVLSSDTRDLGGDLSREISFDGHGPSRPESIALRLSDGVDIPCLESSDAATGWESRQGLRQHVKAWAPEGAWCFLSIAILIALVVLLSQYDEKPLPQWSLGLTLNTLTAVLTTLCRSCTVIPVAEGLSQLKWNWFATSERPIRDLYAFDQASRGPWGSLRLIAKMRGRLLSLSTIAALVLVSGVATSFITQSAISYSVRIIEKESDDAVTWKSTSFGSEKNENTINLAMKQAAFQAIFSPPDQDIPPLEAKCPSANCQWPAFSSLGVCASMANLTDQLHVTSSDADVGREIEVRLGDNDDFWLRETTYSTHDYETLLNMTTGRHSQMDDLPYPWERKTYFDWKSPDMEPLTFLQVFFLYHNPASNPDDLDHKYRAVEVLWHFCVRTYNITVQDGITKTQTLSTTIKVHGSQAQPPKANLTDSSGSEIFQLSFTERVNQLDNDLQDVFRGHSTTDPYGNEHSTEFTAQCGRSLFSGLDVESTAAEVDDGTWDNLERLSGNIAQSMTSKLRTAYSEGEMRGVIQTSQTIVVIRWEWLSLVATQIVLTMAFLLAVIWHTARLNVSIVKTSNMAELLAISKDNNNDKNNNSDGAQVSAPVGDGHTMAGGIRAHADGGLVGKLARGANGWALHVRQKAQPQQPGSI</sequence>
<organism evidence="1 2">
    <name type="scientific">Trichothecium roseum</name>
    <dbReference type="NCBI Taxonomy" id="47278"/>
    <lineage>
        <taxon>Eukaryota</taxon>
        <taxon>Fungi</taxon>
        <taxon>Dikarya</taxon>
        <taxon>Ascomycota</taxon>
        <taxon>Pezizomycotina</taxon>
        <taxon>Sordariomycetes</taxon>
        <taxon>Hypocreomycetidae</taxon>
        <taxon>Hypocreales</taxon>
        <taxon>Hypocreales incertae sedis</taxon>
        <taxon>Trichothecium</taxon>
    </lineage>
</organism>
<gene>
    <name evidence="1" type="ORF">N3K66_007771</name>
</gene>
<reference evidence="1" key="1">
    <citation type="submission" date="2022-10" db="EMBL/GenBank/DDBJ databases">
        <title>Complete Genome of Trichothecium roseum strain YXFP-22015, a Plant Pathogen Isolated from Citrus.</title>
        <authorList>
            <person name="Wang Y."/>
            <person name="Zhu L."/>
        </authorList>
    </citation>
    <scope>NUCLEOTIDE SEQUENCE</scope>
    <source>
        <strain evidence="1">YXFP-22015</strain>
    </source>
</reference>
<name>A0ACC0UW17_9HYPO</name>
<evidence type="ECO:0000313" key="2">
    <source>
        <dbReference type="Proteomes" id="UP001163324"/>
    </source>
</evidence>
<evidence type="ECO:0000313" key="1">
    <source>
        <dbReference type="EMBL" id="KAI9897915.1"/>
    </source>
</evidence>
<keyword evidence="2" id="KW-1185">Reference proteome</keyword>
<proteinExistence type="predicted"/>
<accession>A0ACC0UW17</accession>
<protein>
    <submittedName>
        <fullName evidence="1">Uncharacterized protein</fullName>
    </submittedName>
</protein>
<dbReference type="Proteomes" id="UP001163324">
    <property type="component" value="Chromosome 7"/>
</dbReference>